<reference evidence="1" key="2">
    <citation type="journal article" date="2015" name="Fish Shellfish Immunol.">
        <title>Early steps in the European eel (Anguilla anguilla)-Vibrio vulnificus interaction in the gills: Role of the RtxA13 toxin.</title>
        <authorList>
            <person name="Callol A."/>
            <person name="Pajuelo D."/>
            <person name="Ebbesson L."/>
            <person name="Teles M."/>
            <person name="MacKenzie S."/>
            <person name="Amaro C."/>
        </authorList>
    </citation>
    <scope>NUCLEOTIDE SEQUENCE</scope>
</reference>
<dbReference type="AlphaFoldDB" id="A0A0E9S844"/>
<sequence>MHQPQVSEHIASLATSIYRELQGCKCTETDNKHKSIANIF</sequence>
<proteinExistence type="predicted"/>
<evidence type="ECO:0000313" key="1">
    <source>
        <dbReference type="EMBL" id="JAH37426.1"/>
    </source>
</evidence>
<organism evidence="1">
    <name type="scientific">Anguilla anguilla</name>
    <name type="common">European freshwater eel</name>
    <name type="synonym">Muraena anguilla</name>
    <dbReference type="NCBI Taxonomy" id="7936"/>
    <lineage>
        <taxon>Eukaryota</taxon>
        <taxon>Metazoa</taxon>
        <taxon>Chordata</taxon>
        <taxon>Craniata</taxon>
        <taxon>Vertebrata</taxon>
        <taxon>Euteleostomi</taxon>
        <taxon>Actinopterygii</taxon>
        <taxon>Neopterygii</taxon>
        <taxon>Teleostei</taxon>
        <taxon>Anguilliformes</taxon>
        <taxon>Anguillidae</taxon>
        <taxon>Anguilla</taxon>
    </lineage>
</organism>
<name>A0A0E9S844_ANGAN</name>
<accession>A0A0E9S844</accession>
<protein>
    <submittedName>
        <fullName evidence="1">Uncharacterized protein</fullName>
    </submittedName>
</protein>
<dbReference type="EMBL" id="GBXM01071151">
    <property type="protein sequence ID" value="JAH37426.1"/>
    <property type="molecule type" value="Transcribed_RNA"/>
</dbReference>
<reference evidence="1" key="1">
    <citation type="submission" date="2014-11" db="EMBL/GenBank/DDBJ databases">
        <authorList>
            <person name="Amaro Gonzalez C."/>
        </authorList>
    </citation>
    <scope>NUCLEOTIDE SEQUENCE</scope>
</reference>